<protein>
    <submittedName>
        <fullName evidence="1">Receptor-type tyrosine-protein phosphatase alpha</fullName>
    </submittedName>
</protein>
<reference evidence="1" key="2">
    <citation type="submission" date="2023-04" db="EMBL/GenBank/DDBJ databases">
        <authorList>
            <person name="Bu L."/>
            <person name="Lu L."/>
            <person name="Laidemitt M.R."/>
            <person name="Zhang S.M."/>
            <person name="Mutuku M."/>
            <person name="Mkoji G."/>
            <person name="Steinauer M."/>
            <person name="Loker E.S."/>
        </authorList>
    </citation>
    <scope>NUCLEOTIDE SEQUENCE</scope>
    <source>
        <strain evidence="1">KasaAsao</strain>
        <tissue evidence="1">Whole Snail</tissue>
    </source>
</reference>
<organism evidence="1 2">
    <name type="scientific">Biomphalaria pfeifferi</name>
    <name type="common">Bloodfluke planorb</name>
    <name type="synonym">Freshwater snail</name>
    <dbReference type="NCBI Taxonomy" id="112525"/>
    <lineage>
        <taxon>Eukaryota</taxon>
        <taxon>Metazoa</taxon>
        <taxon>Spiralia</taxon>
        <taxon>Lophotrochozoa</taxon>
        <taxon>Mollusca</taxon>
        <taxon>Gastropoda</taxon>
        <taxon>Heterobranchia</taxon>
        <taxon>Euthyneura</taxon>
        <taxon>Panpulmonata</taxon>
        <taxon>Hygrophila</taxon>
        <taxon>Lymnaeoidea</taxon>
        <taxon>Planorbidae</taxon>
        <taxon>Biomphalaria</taxon>
    </lineage>
</organism>
<comment type="caution">
    <text evidence="1">The sequence shown here is derived from an EMBL/GenBank/DDBJ whole genome shotgun (WGS) entry which is preliminary data.</text>
</comment>
<gene>
    <name evidence="1" type="ORF">Bpfe_001132</name>
</gene>
<name>A0AAD8CBK7_BIOPF</name>
<dbReference type="EMBL" id="JASAOG010000002">
    <property type="protein sequence ID" value="KAK0069955.1"/>
    <property type="molecule type" value="Genomic_DNA"/>
</dbReference>
<dbReference type="Proteomes" id="UP001233172">
    <property type="component" value="Unassembled WGS sequence"/>
</dbReference>
<evidence type="ECO:0000313" key="1">
    <source>
        <dbReference type="EMBL" id="KAK0069955.1"/>
    </source>
</evidence>
<keyword evidence="1" id="KW-0675">Receptor</keyword>
<reference evidence="1" key="1">
    <citation type="journal article" date="2023" name="PLoS Negl. Trop. Dis.">
        <title>A genome sequence for Biomphalaria pfeifferi, the major vector snail for the human-infecting parasite Schistosoma mansoni.</title>
        <authorList>
            <person name="Bu L."/>
            <person name="Lu L."/>
            <person name="Laidemitt M.R."/>
            <person name="Zhang S.M."/>
            <person name="Mutuku M."/>
            <person name="Mkoji G."/>
            <person name="Steinauer M."/>
            <person name="Loker E.S."/>
        </authorList>
    </citation>
    <scope>NUCLEOTIDE SEQUENCE</scope>
    <source>
        <strain evidence="1">KasaAsao</strain>
    </source>
</reference>
<dbReference type="AlphaFoldDB" id="A0AAD8CBK7"/>
<keyword evidence="2" id="KW-1185">Reference proteome</keyword>
<accession>A0AAD8CBK7</accession>
<proteinExistence type="predicted"/>
<evidence type="ECO:0000313" key="2">
    <source>
        <dbReference type="Proteomes" id="UP001233172"/>
    </source>
</evidence>
<sequence>MFFAKCLLQEQYIFLHKAVLVASLYLGTCTEANEFFEKAGELGQKMSSRKTKLEEEYQNICSTSAYLESDSNYVAETESEETKNVYENSASVKTSRFSNILPKSDYRVFLASESKDSGD</sequence>